<protein>
    <submittedName>
        <fullName evidence="1">Uncharacterized protein</fullName>
    </submittedName>
</protein>
<dbReference type="EMBL" id="DF974204">
    <property type="protein sequence ID" value="GAU46360.1"/>
    <property type="molecule type" value="Genomic_DNA"/>
</dbReference>
<sequence>MQEFHILRVFFVQVHPPKTPVIKEVYLHPTKAYWIKCNVEDVALGCLGVAACGGIFRDSFVATLGCFARHIGISFVFHA</sequence>
<accession>A0A2Z6P9T6</accession>
<proteinExistence type="predicted"/>
<organism evidence="1 2">
    <name type="scientific">Trifolium subterraneum</name>
    <name type="common">Subterranean clover</name>
    <dbReference type="NCBI Taxonomy" id="3900"/>
    <lineage>
        <taxon>Eukaryota</taxon>
        <taxon>Viridiplantae</taxon>
        <taxon>Streptophyta</taxon>
        <taxon>Embryophyta</taxon>
        <taxon>Tracheophyta</taxon>
        <taxon>Spermatophyta</taxon>
        <taxon>Magnoliopsida</taxon>
        <taxon>eudicotyledons</taxon>
        <taxon>Gunneridae</taxon>
        <taxon>Pentapetalae</taxon>
        <taxon>rosids</taxon>
        <taxon>fabids</taxon>
        <taxon>Fabales</taxon>
        <taxon>Fabaceae</taxon>
        <taxon>Papilionoideae</taxon>
        <taxon>50 kb inversion clade</taxon>
        <taxon>NPAAA clade</taxon>
        <taxon>Hologalegina</taxon>
        <taxon>IRL clade</taxon>
        <taxon>Trifolieae</taxon>
        <taxon>Trifolium</taxon>
    </lineage>
</organism>
<evidence type="ECO:0000313" key="1">
    <source>
        <dbReference type="EMBL" id="GAU46360.1"/>
    </source>
</evidence>
<reference evidence="2" key="1">
    <citation type="journal article" date="2017" name="Front. Plant Sci.">
        <title>Climate Clever Clovers: New Paradigm to Reduce the Environmental Footprint of Ruminants by Breeding Low Methanogenic Forages Utilizing Haplotype Variation.</title>
        <authorList>
            <person name="Kaur P."/>
            <person name="Appels R."/>
            <person name="Bayer P.E."/>
            <person name="Keeble-Gagnere G."/>
            <person name="Wang J."/>
            <person name="Hirakawa H."/>
            <person name="Shirasawa K."/>
            <person name="Vercoe P."/>
            <person name="Stefanova K."/>
            <person name="Durmic Z."/>
            <person name="Nichols P."/>
            <person name="Revell C."/>
            <person name="Isobe S.N."/>
            <person name="Edwards D."/>
            <person name="Erskine W."/>
        </authorList>
    </citation>
    <scope>NUCLEOTIDE SEQUENCE [LARGE SCALE GENOMIC DNA]</scope>
    <source>
        <strain evidence="2">cv. Daliak</strain>
    </source>
</reference>
<evidence type="ECO:0000313" key="2">
    <source>
        <dbReference type="Proteomes" id="UP000242715"/>
    </source>
</evidence>
<dbReference type="AlphaFoldDB" id="A0A2Z6P9T6"/>
<name>A0A2Z6P9T6_TRISU</name>
<dbReference type="Proteomes" id="UP000242715">
    <property type="component" value="Unassembled WGS sequence"/>
</dbReference>
<keyword evidence="2" id="KW-1185">Reference proteome</keyword>
<gene>
    <name evidence="1" type="ORF">TSUD_325020</name>
</gene>